<keyword evidence="2" id="KW-0808">Transferase</keyword>
<dbReference type="Proteomes" id="UP001200089">
    <property type="component" value="Unassembled WGS sequence"/>
</dbReference>
<dbReference type="EMBL" id="JAKNDE010000032">
    <property type="protein sequence ID" value="MCG5035149.1"/>
    <property type="molecule type" value="Genomic_DNA"/>
</dbReference>
<name>A0AAW5CL65_9FIRM</name>
<proteinExistence type="predicted"/>
<feature type="compositionally biased region" description="Polar residues" evidence="1">
    <location>
        <begin position="1"/>
        <end position="15"/>
    </location>
</feature>
<dbReference type="AlphaFoldDB" id="A0AAW5CL65"/>
<feature type="region of interest" description="Disordered" evidence="1">
    <location>
        <begin position="1"/>
        <end position="25"/>
    </location>
</feature>
<evidence type="ECO:0000313" key="2">
    <source>
        <dbReference type="EMBL" id="MCG5035149.1"/>
    </source>
</evidence>
<evidence type="ECO:0000313" key="3">
    <source>
        <dbReference type="Proteomes" id="UP001200089"/>
    </source>
</evidence>
<gene>
    <name evidence="2" type="ORF">L0P48_16285</name>
</gene>
<sequence length="279" mass="31540">MTSTIQHSLKSLEQQNQKEKDSATDCGLQNQELHSLLSTSSENISACLQERYCNGVAGVPITFLDKYSPDQFEIVNANDYRKTENVPVKSHGLIKDKDASITLSESKKEMQKSIDKKDSKNIIAKSRAEQSRAEQSRAEADCLCTNLYQEETLNCSHLEVTDGISPENENMQGFLSDRYCNEVFGVPITYLDKYNPEQFEIIGMLQSSTDEQAGIPNLRFYNSFREMRQDMSYTGASGGKANGNPVIKEKPKKGNFLYNEKTGEYVHSVYARIVIRRKL</sequence>
<accession>A0AAW5CL65</accession>
<keyword evidence="2" id="KW-0489">Methyltransferase</keyword>
<dbReference type="GO" id="GO:0032259">
    <property type="term" value="P:methylation"/>
    <property type="evidence" value="ECO:0007669"/>
    <property type="project" value="UniProtKB-KW"/>
</dbReference>
<dbReference type="GO" id="GO:0008168">
    <property type="term" value="F:methyltransferase activity"/>
    <property type="evidence" value="ECO:0007669"/>
    <property type="project" value="UniProtKB-KW"/>
</dbReference>
<organism evidence="2 3">
    <name type="scientific">Blautia massiliensis</name>
    <name type="common">ex Durand et al. 2017</name>
    <dbReference type="NCBI Taxonomy" id="1737424"/>
    <lineage>
        <taxon>Bacteria</taxon>
        <taxon>Bacillati</taxon>
        <taxon>Bacillota</taxon>
        <taxon>Clostridia</taxon>
        <taxon>Lachnospirales</taxon>
        <taxon>Lachnospiraceae</taxon>
        <taxon>Blautia</taxon>
    </lineage>
</organism>
<evidence type="ECO:0000256" key="1">
    <source>
        <dbReference type="SAM" id="MobiDB-lite"/>
    </source>
</evidence>
<dbReference type="Pfam" id="PF13651">
    <property type="entry name" value="EcoRI_methylase"/>
    <property type="match status" value="2"/>
</dbReference>
<reference evidence="2" key="1">
    <citation type="submission" date="2022-01" db="EMBL/GenBank/DDBJ databases">
        <title>Collection of gut derived symbiotic bacterial strains cultured from healthy donors.</title>
        <authorList>
            <person name="Lin H."/>
            <person name="Kohout C."/>
            <person name="Waligurski E."/>
            <person name="Pamer E.G."/>
        </authorList>
    </citation>
    <scope>NUCLEOTIDE SEQUENCE</scope>
    <source>
        <strain evidence="2">DFI.1.11</strain>
    </source>
</reference>
<protein>
    <submittedName>
        <fullName evidence="2">Adenine-specific methyltransferase EcoRI family protein</fullName>
    </submittedName>
</protein>
<comment type="caution">
    <text evidence="2">The sequence shown here is derived from an EMBL/GenBank/DDBJ whole genome shotgun (WGS) entry which is preliminary data.</text>
</comment>
<dbReference type="InterPro" id="IPR025247">
    <property type="entry name" value="EcoRI-like_methylase"/>
</dbReference>